<comment type="similarity">
    <text evidence="2">Belongs to the MCM10 family.</text>
</comment>
<protein>
    <recommendedName>
        <fullName evidence="3">Protein MCM10 homolog</fullName>
    </recommendedName>
</protein>
<dbReference type="Gene3D" id="2.40.50.140">
    <property type="entry name" value="Nucleic acid-binding proteins"/>
    <property type="match status" value="1"/>
</dbReference>
<dbReference type="SMART" id="SM01280">
    <property type="entry name" value="Mcm10"/>
    <property type="match status" value="1"/>
</dbReference>
<evidence type="ECO:0000256" key="8">
    <source>
        <dbReference type="ARBA" id="ARBA00023242"/>
    </source>
</evidence>
<comment type="subcellular location">
    <subcellularLocation>
        <location evidence="1">Nucleus</location>
    </subcellularLocation>
</comment>
<keyword evidence="7" id="KW-0862">Zinc</keyword>
<keyword evidence="8" id="KW-0539">Nucleus</keyword>
<dbReference type="AlphaFoldDB" id="A0A6F9DL30"/>
<dbReference type="Pfam" id="PF09332">
    <property type="entry name" value="Mcm10"/>
    <property type="match status" value="1"/>
</dbReference>
<name>A0A6F9DL30_9ASCI</name>
<dbReference type="InterPro" id="IPR012340">
    <property type="entry name" value="NA-bd_OB-fold"/>
</dbReference>
<dbReference type="Pfam" id="PF22379">
    <property type="entry name" value="OB_MCM10"/>
    <property type="match status" value="1"/>
</dbReference>
<sequence>MSVIAECKDDQVKLQDEIDELFEKDDVDEFTDLDAKANPAEPNDDLDELAALFEEEEKENVQNGVAEEKNIEKMEDEYLKLQAQMEALKNEMLRKKSSESSPKVTAEKKSEGKRTFAAAFSPAISQTSPTALKEKQSTKSVETKTSPLQDTRETTSKFYSNPPQKRPRTSNHLQTTGNYSNQSTELQENSLKLSQRNIVKNKTVSQHEKSKTVQSIEIEQYSRIRLKQRFVPASEMQQRMQSKTHLKLSLIRPTLRLAEDSDWVTVAVVAKQLDPQTAKNGKAFSIWHLTDLDDCTKHVAFFLFGKVHEELWRKITVGTVIGLLNPSIMPPKKDSSAGKNYDNTPALTVDVAERVMKIGVSADLGWCMATKYRNKQPAGKCLAFINKQYGETCVYHMQSKYKKISSKRGELQGSAAAPVADRYKKTLWNKVKGDQFFYGGQTFSAAPPSTNTTIQRKESKMKLTNVLGNVKQGSLEQKDKLQRSKVMQAIGGIKAEQSVTGCSDAFAEMLSSGDMVAGSRQFLNHLQQKEKEKILKQEKTPLSPVAVLQERKKIIQEKQNIAKMQISSPKPVSFISPDTIKKCTETLFNQRKKNNISKQTSLLSKSPMLSKALSQSPKPKLTANDHNTEGVDLFSSWLSNKKAASSNATVTLAELRKRKAMAKLRAETGGVEIKKSNPNQTMIGRVKDIKSSEKLKQKVQEKVKGNRQDLEQAESKEAEPSASSVLGSQMSEKEFERILNATSSHSYELDIAEMEKQEEYFNPLIKKEMMEEKMADTFEMPAKVVTCQQCSYTFWAPHERCKQLQHAMQWKSVKKRFFECTHCRQRTVTWDPYPAKACRECGSVKKWKRTCMLKSKDLKLDSEVLLIRGIEHSKFLNALR</sequence>
<feature type="compositionally biased region" description="Polar residues" evidence="9">
    <location>
        <begin position="138"/>
        <end position="149"/>
    </location>
</feature>
<dbReference type="GO" id="GO:0043596">
    <property type="term" value="C:nuclear replication fork"/>
    <property type="evidence" value="ECO:0007669"/>
    <property type="project" value="TreeGrafter"/>
</dbReference>
<dbReference type="GO" id="GO:0003688">
    <property type="term" value="F:DNA replication origin binding"/>
    <property type="evidence" value="ECO:0007669"/>
    <property type="project" value="TreeGrafter"/>
</dbReference>
<gene>
    <name evidence="11" type="primary">Mcm10</name>
</gene>
<evidence type="ECO:0000256" key="5">
    <source>
        <dbReference type="ARBA" id="ARBA00022723"/>
    </source>
</evidence>
<dbReference type="InterPro" id="IPR040184">
    <property type="entry name" value="Mcm10"/>
</dbReference>
<feature type="compositionally biased region" description="Polar residues" evidence="9">
    <location>
        <begin position="170"/>
        <end position="188"/>
    </location>
</feature>
<feature type="region of interest" description="Disordered" evidence="9">
    <location>
        <begin position="693"/>
        <end position="728"/>
    </location>
</feature>
<dbReference type="InterPro" id="IPR055065">
    <property type="entry name" value="OB_MCM10"/>
</dbReference>
<feature type="region of interest" description="Disordered" evidence="9">
    <location>
        <begin position="599"/>
        <end position="625"/>
    </location>
</feature>
<dbReference type="GO" id="GO:0008270">
    <property type="term" value="F:zinc ion binding"/>
    <property type="evidence" value="ECO:0007669"/>
    <property type="project" value="UniProtKB-KW"/>
</dbReference>
<dbReference type="InterPro" id="IPR056791">
    <property type="entry name" value="Znf_Mcm10_C"/>
</dbReference>
<dbReference type="InterPro" id="IPR015411">
    <property type="entry name" value="Rep_factor_Mcm10_C"/>
</dbReference>
<accession>A0A6F9DL30</accession>
<feature type="region of interest" description="Disordered" evidence="9">
    <location>
        <begin position="90"/>
        <end position="188"/>
    </location>
</feature>
<dbReference type="Pfam" id="PF09329">
    <property type="entry name" value="zf-primase"/>
    <property type="match status" value="1"/>
</dbReference>
<keyword evidence="4" id="KW-0235">DNA replication</keyword>
<evidence type="ECO:0000256" key="4">
    <source>
        <dbReference type="ARBA" id="ARBA00022705"/>
    </source>
</evidence>
<evidence type="ECO:0000313" key="11">
    <source>
        <dbReference type="EMBL" id="CAB3263688.1"/>
    </source>
</evidence>
<proteinExistence type="evidence at transcript level"/>
<keyword evidence="6" id="KW-0863">Zinc-finger</keyword>
<organism evidence="11">
    <name type="scientific">Phallusia mammillata</name>
    <dbReference type="NCBI Taxonomy" id="59560"/>
    <lineage>
        <taxon>Eukaryota</taxon>
        <taxon>Metazoa</taxon>
        <taxon>Chordata</taxon>
        <taxon>Tunicata</taxon>
        <taxon>Ascidiacea</taxon>
        <taxon>Phlebobranchia</taxon>
        <taxon>Ascidiidae</taxon>
        <taxon>Phallusia</taxon>
    </lineage>
</organism>
<dbReference type="InterPro" id="IPR015408">
    <property type="entry name" value="Znf_Mcm10/DnaG"/>
</dbReference>
<evidence type="ECO:0000256" key="3">
    <source>
        <dbReference type="ARBA" id="ARBA00017770"/>
    </source>
</evidence>
<evidence type="ECO:0000256" key="1">
    <source>
        <dbReference type="ARBA" id="ARBA00004123"/>
    </source>
</evidence>
<dbReference type="GO" id="GO:0003697">
    <property type="term" value="F:single-stranded DNA binding"/>
    <property type="evidence" value="ECO:0007669"/>
    <property type="project" value="InterPro"/>
</dbReference>
<evidence type="ECO:0000256" key="6">
    <source>
        <dbReference type="ARBA" id="ARBA00022771"/>
    </source>
</evidence>
<keyword evidence="5" id="KW-0479">Metal-binding</keyword>
<dbReference type="GO" id="GO:0006270">
    <property type="term" value="P:DNA replication initiation"/>
    <property type="evidence" value="ECO:0007669"/>
    <property type="project" value="InterPro"/>
</dbReference>
<dbReference type="PANTHER" id="PTHR13454:SF11">
    <property type="entry name" value="PROTEIN MCM10 HOMOLOG"/>
    <property type="match status" value="1"/>
</dbReference>
<evidence type="ECO:0000256" key="7">
    <source>
        <dbReference type="ARBA" id="ARBA00022833"/>
    </source>
</evidence>
<dbReference type="PANTHER" id="PTHR13454">
    <property type="entry name" value="PROTEIN MCM10 HOMOLOG"/>
    <property type="match status" value="1"/>
</dbReference>
<reference evidence="11" key="1">
    <citation type="submission" date="2020-04" db="EMBL/GenBank/DDBJ databases">
        <authorList>
            <person name="Neveu A P."/>
        </authorList>
    </citation>
    <scope>NUCLEOTIDE SEQUENCE</scope>
    <source>
        <tissue evidence="11">Whole embryo</tissue>
    </source>
</reference>
<evidence type="ECO:0000256" key="9">
    <source>
        <dbReference type="SAM" id="MobiDB-lite"/>
    </source>
</evidence>
<dbReference type="Pfam" id="PF24863">
    <property type="entry name" value="zf-CCCH_Mcm10"/>
    <property type="match status" value="1"/>
</dbReference>
<dbReference type="EMBL" id="LR787826">
    <property type="protein sequence ID" value="CAB3263688.1"/>
    <property type="molecule type" value="mRNA"/>
</dbReference>
<feature type="domain" description="Replication factor Mcm10 C-terminal" evidence="10">
    <location>
        <begin position="511"/>
        <end position="878"/>
    </location>
</feature>
<feature type="compositionally biased region" description="Basic and acidic residues" evidence="9">
    <location>
        <begin position="105"/>
        <end position="114"/>
    </location>
</feature>
<evidence type="ECO:0000256" key="2">
    <source>
        <dbReference type="ARBA" id="ARBA00009679"/>
    </source>
</evidence>
<feature type="compositionally biased region" description="Basic and acidic residues" evidence="9">
    <location>
        <begin position="693"/>
        <end position="719"/>
    </location>
</feature>
<evidence type="ECO:0000259" key="10">
    <source>
        <dbReference type="SMART" id="SM01280"/>
    </source>
</evidence>